<accession>A0ABN6QK40</accession>
<organism evidence="1 2">
    <name type="scientific">Akkermansia biwaensis</name>
    <dbReference type="NCBI Taxonomy" id="2946555"/>
    <lineage>
        <taxon>Bacteria</taxon>
        <taxon>Pseudomonadati</taxon>
        <taxon>Verrucomicrobiota</taxon>
        <taxon>Verrucomicrobiia</taxon>
        <taxon>Verrucomicrobiales</taxon>
        <taxon>Akkermansiaceae</taxon>
        <taxon>Akkermansia</taxon>
    </lineage>
</organism>
<keyword evidence="2" id="KW-1185">Reference proteome</keyword>
<proteinExistence type="predicted"/>
<gene>
    <name evidence="1" type="ORF">Abiwalacus_13440</name>
</gene>
<dbReference type="EMBL" id="AP025943">
    <property type="protein sequence ID" value="BDL43770.1"/>
    <property type="molecule type" value="Genomic_DNA"/>
</dbReference>
<dbReference type="Proteomes" id="UP001062263">
    <property type="component" value="Chromosome"/>
</dbReference>
<name>A0ABN6QK40_9BACT</name>
<evidence type="ECO:0000313" key="1">
    <source>
        <dbReference type="EMBL" id="BDL43770.1"/>
    </source>
</evidence>
<sequence>MLPSRKFRAEHNYIMTDSFQTKELLNIKKIINGGSLNIYRKEKIRKEVEIVTNLNLLDRFLNIKILSQ</sequence>
<evidence type="ECO:0000313" key="2">
    <source>
        <dbReference type="Proteomes" id="UP001062263"/>
    </source>
</evidence>
<protein>
    <submittedName>
        <fullName evidence="1">Uncharacterized protein</fullName>
    </submittedName>
</protein>
<reference evidence="1" key="1">
    <citation type="submission" date="2022-06" db="EMBL/GenBank/DDBJ databases">
        <title>Akkermansia biwalacus sp. nov., an anaerobic mucin-degrading bacterium isolated from human intestine.</title>
        <authorList>
            <person name="Kobayashi Y."/>
            <person name="Inoue S."/>
            <person name="Kawahara T."/>
            <person name="Kohda N."/>
        </authorList>
    </citation>
    <scope>NUCLEOTIDE SEQUENCE</scope>
    <source>
        <strain evidence="1">WON2089</strain>
    </source>
</reference>